<name>A0A4X2JTD3_VOMUR</name>
<evidence type="ECO:0000259" key="16">
    <source>
        <dbReference type="PROSITE" id="PS01180"/>
    </source>
</evidence>
<feature type="disulfide bond" evidence="12">
    <location>
        <begin position="219"/>
        <end position="254"/>
    </location>
</feature>
<keyword evidence="4" id="KW-0677">Repeat</keyword>
<dbReference type="SUPFAM" id="SSF50494">
    <property type="entry name" value="Trypsin-like serine proteases"/>
    <property type="match status" value="1"/>
</dbReference>
<comment type="caution">
    <text evidence="15">Lacks conserved residue(s) required for the propagation of feature annotation.</text>
</comment>
<keyword evidence="6" id="KW-0720">Serine protease</keyword>
<dbReference type="SMART" id="SM00032">
    <property type="entry name" value="CCP"/>
    <property type="match status" value="2"/>
</dbReference>
<feature type="domain" description="Sushi" evidence="18">
    <location>
        <begin position="125"/>
        <end position="189"/>
    </location>
</feature>
<dbReference type="GO" id="GO:0106139">
    <property type="term" value="C:symbiont cell surface"/>
    <property type="evidence" value="ECO:0007669"/>
    <property type="project" value="Ensembl"/>
</dbReference>
<evidence type="ECO:0000256" key="6">
    <source>
        <dbReference type="ARBA" id="ARBA00022825"/>
    </source>
</evidence>
<evidence type="ECO:0000256" key="3">
    <source>
        <dbReference type="ARBA" id="ARBA00022729"/>
    </source>
</evidence>
<keyword evidence="13" id="KW-0479">Metal-binding</keyword>
<dbReference type="Gene3D" id="2.10.70.10">
    <property type="entry name" value="Complement Module, domain 1"/>
    <property type="match status" value="2"/>
</dbReference>
<dbReference type="CDD" id="cd00041">
    <property type="entry name" value="CUB"/>
    <property type="match status" value="1"/>
</dbReference>
<keyword evidence="3" id="KW-0732">Signal</keyword>
<dbReference type="CDD" id="cd00033">
    <property type="entry name" value="CCP"/>
    <property type="match status" value="1"/>
</dbReference>
<dbReference type="PROSITE" id="PS01180">
    <property type="entry name" value="CUB"/>
    <property type="match status" value="1"/>
</dbReference>
<accession>A0A4X2JTD3</accession>
<feature type="domain" description="CUB" evidence="16">
    <location>
        <begin position="8"/>
        <end position="123"/>
    </location>
</feature>
<dbReference type="Gene3D" id="2.40.10.10">
    <property type="entry name" value="Trypsin-like serine proteases"/>
    <property type="match status" value="2"/>
</dbReference>
<feature type="active site" description="Charge relay system" evidence="11">
    <location>
        <position position="463"/>
    </location>
</feature>
<keyword evidence="6" id="KW-0645">Protease</keyword>
<evidence type="ECO:0000256" key="4">
    <source>
        <dbReference type="ARBA" id="ARBA00022737"/>
    </source>
</evidence>
<feature type="binding site" evidence="13">
    <location>
        <position position="59"/>
    </location>
    <ligand>
        <name>Ca(2+)</name>
        <dbReference type="ChEBI" id="CHEBI:29108"/>
        <label>3</label>
    </ligand>
</feature>
<evidence type="ECO:0000313" key="20">
    <source>
        <dbReference type="Proteomes" id="UP000314987"/>
    </source>
</evidence>
<dbReference type="PANTHER" id="PTHR24255:SF18">
    <property type="entry name" value="COMPLEMENT C1S SUBCOMPONENT"/>
    <property type="match status" value="1"/>
</dbReference>
<evidence type="ECO:0000259" key="17">
    <source>
        <dbReference type="PROSITE" id="PS50240"/>
    </source>
</evidence>
<dbReference type="GO" id="GO:0046872">
    <property type="term" value="F:metal ion binding"/>
    <property type="evidence" value="ECO:0007669"/>
    <property type="project" value="UniProtKB-KW"/>
</dbReference>
<dbReference type="GO" id="GO:0006508">
    <property type="term" value="P:proteolysis"/>
    <property type="evidence" value="ECO:0007669"/>
    <property type="project" value="InterPro"/>
</dbReference>
<dbReference type="SUPFAM" id="SSF57535">
    <property type="entry name" value="Complement control module/SCR domain"/>
    <property type="match status" value="2"/>
</dbReference>
<keyword evidence="8 12" id="KW-1015">Disulfide bond</keyword>
<dbReference type="InterPro" id="IPR001314">
    <property type="entry name" value="Peptidase_S1A"/>
</dbReference>
<dbReference type="PROSITE" id="PS00135">
    <property type="entry name" value="TRYPSIN_SER"/>
    <property type="match status" value="1"/>
</dbReference>
<dbReference type="STRING" id="29139.ENSVURP00010002803"/>
<evidence type="ECO:0000256" key="1">
    <source>
        <dbReference type="ARBA" id="ARBA00022536"/>
    </source>
</evidence>
<feature type="domain" description="Peptidase S1" evidence="17">
    <location>
        <begin position="271"/>
        <end position="512"/>
    </location>
</feature>
<dbReference type="FunFam" id="2.10.70.10:FF:000049">
    <property type="entry name" value="Complement C1s subcomponent"/>
    <property type="match status" value="1"/>
</dbReference>
<dbReference type="PROSITE" id="PS50240">
    <property type="entry name" value="TRYPSIN_DOM"/>
    <property type="match status" value="1"/>
</dbReference>
<dbReference type="GO" id="GO:0005602">
    <property type="term" value="C:complement component C1 complex"/>
    <property type="evidence" value="ECO:0007669"/>
    <property type="project" value="Ensembl"/>
</dbReference>
<dbReference type="PANTHER" id="PTHR24255">
    <property type="entry name" value="COMPLEMENT COMPONENT 1, S SUBCOMPONENT-RELATED"/>
    <property type="match status" value="1"/>
</dbReference>
<proteinExistence type="predicted"/>
<keyword evidence="20" id="KW-1185">Reference proteome</keyword>
<feature type="domain" description="Sushi" evidence="18">
    <location>
        <begin position="190"/>
        <end position="256"/>
    </location>
</feature>
<evidence type="ECO:0000256" key="7">
    <source>
        <dbReference type="ARBA" id="ARBA00022837"/>
    </source>
</evidence>
<evidence type="ECO:0000256" key="14">
    <source>
        <dbReference type="PROSITE-ProRule" id="PRU00059"/>
    </source>
</evidence>
<dbReference type="GO" id="GO:0005615">
    <property type="term" value="C:extracellular space"/>
    <property type="evidence" value="ECO:0007669"/>
    <property type="project" value="TreeGrafter"/>
</dbReference>
<protein>
    <submittedName>
        <fullName evidence="19">Complement C1s</fullName>
    </submittedName>
</protein>
<evidence type="ECO:0000256" key="10">
    <source>
        <dbReference type="ARBA" id="ARBA00023278"/>
    </source>
</evidence>
<dbReference type="SUPFAM" id="SSF49854">
    <property type="entry name" value="Spermadhesin, CUB domain"/>
    <property type="match status" value="1"/>
</dbReference>
<dbReference type="SMART" id="SM00042">
    <property type="entry name" value="CUB"/>
    <property type="match status" value="1"/>
</dbReference>
<dbReference type="InterPro" id="IPR043504">
    <property type="entry name" value="Peptidase_S1_PA_chymotrypsin"/>
</dbReference>
<evidence type="ECO:0000256" key="9">
    <source>
        <dbReference type="ARBA" id="ARBA00023180"/>
    </source>
</evidence>
<dbReference type="Pfam" id="PF00084">
    <property type="entry name" value="Sushi"/>
    <property type="match status" value="2"/>
</dbReference>
<feature type="disulfide bond" evidence="12">
    <location>
        <begin position="154"/>
        <end position="187"/>
    </location>
</feature>
<dbReference type="Pfam" id="PF00089">
    <property type="entry name" value="Trypsin"/>
    <property type="match status" value="1"/>
</dbReference>
<evidence type="ECO:0000256" key="5">
    <source>
        <dbReference type="ARBA" id="ARBA00022801"/>
    </source>
</evidence>
<dbReference type="Gene3D" id="2.60.120.290">
    <property type="entry name" value="Spermadhesin, CUB domain"/>
    <property type="match status" value="1"/>
</dbReference>
<evidence type="ECO:0000256" key="11">
    <source>
        <dbReference type="PIRSR" id="PIRSR001155-1"/>
    </source>
</evidence>
<evidence type="ECO:0000256" key="2">
    <source>
        <dbReference type="ARBA" id="ARBA00022659"/>
    </source>
</evidence>
<feature type="active site" description="Charge relay system" evidence="11">
    <location>
        <position position="308"/>
    </location>
</feature>
<dbReference type="InterPro" id="IPR001254">
    <property type="entry name" value="Trypsin_dom"/>
</dbReference>
<feature type="disulfide bond" evidence="12">
    <location>
        <begin position="459"/>
        <end position="491"/>
    </location>
</feature>
<dbReference type="AlphaFoldDB" id="A0A4X2JTD3"/>
<keyword evidence="5" id="KW-0378">Hydrolase</keyword>
<dbReference type="GeneTree" id="ENSGT00940000157473"/>
<dbReference type="InterPro" id="IPR000436">
    <property type="entry name" value="Sushi_SCR_CCP_dom"/>
</dbReference>
<keyword evidence="9" id="KW-0325">Glycoprotein</keyword>
<dbReference type="OMA" id="DFADAPC"/>
<dbReference type="Ensembl" id="ENSVURT00010003176.1">
    <property type="protein sequence ID" value="ENSVURP00010002803.1"/>
    <property type="gene ID" value="ENSVURG00010002291.1"/>
</dbReference>
<reference evidence="19" key="3">
    <citation type="submission" date="2025-09" db="UniProtKB">
        <authorList>
            <consortium name="Ensembl"/>
        </authorList>
    </citation>
    <scope>IDENTIFICATION</scope>
</reference>
<sequence>MKNCGVNCSGNMFTDLAGEITSPNYPSLYPENSRCDYRVFLEKGFQVVVTIKREDFDVEAGDSEGDCPDSLLFTAGGQQFGPYCGNGFPGQQIIEAKDNVLDIVFQTDETGQKKGWKLRYYGDPMPCPKEFTANSVQDPVKAKYVYKDTVKITCLEGFEVVEGRVSSTFFYSTCQSNGQWSNSNLKCKPVDCGSPEPIKNGKADDTENTLFGTVIQYTCNEPYYYMKTEGTGEYRCAANGTWMNKVLGMELPQCVAVCGVPSQPFAGTQRIFGGIKANIGSFPWQVFFQTPRAGGALIDDHWVLTAAHVVEGNSNPIMYMGTTRVHNADLEKAQMLIADGVFLHPDWKPVGDLETRKNFDNDIALVRLKDPVKLGPNVSPICLPDSSSDYDLEFGTLGLISGWGRIERRRIVVELRGTKLPVVPMKKCESVKVSRIDTRTFSFTDNMICAGGEKGSDSCEGDSGGAFAVQVPNEKKTKFYVAGLVSWGPKCGTYGIYTKVKNYISWIEKTMQEHRISDQD</sequence>
<feature type="disulfide bond" description="Interchain (between heavy and light chains)" evidence="12">
    <location>
        <begin position="258"/>
        <end position="382"/>
    </location>
</feature>
<keyword evidence="7 13" id="KW-0106">Calcium</keyword>
<dbReference type="Pfam" id="PF00431">
    <property type="entry name" value="CUB"/>
    <property type="match status" value="1"/>
</dbReference>
<dbReference type="PROSITE" id="PS50923">
    <property type="entry name" value="SUSHI"/>
    <property type="match status" value="2"/>
</dbReference>
<keyword evidence="1" id="KW-0245">EGF-like domain</keyword>
<dbReference type="GO" id="GO:0006958">
    <property type="term" value="P:complement activation, classical pathway"/>
    <property type="evidence" value="ECO:0007669"/>
    <property type="project" value="Ensembl"/>
</dbReference>
<gene>
    <name evidence="19" type="primary">C1S</name>
</gene>
<evidence type="ECO:0000256" key="8">
    <source>
        <dbReference type="ARBA" id="ARBA00023157"/>
    </source>
</evidence>
<dbReference type="InterPro" id="IPR035976">
    <property type="entry name" value="Sushi/SCR/CCP_sf"/>
</dbReference>
<dbReference type="GO" id="GO:0004252">
    <property type="term" value="F:serine-type endopeptidase activity"/>
    <property type="evidence" value="ECO:0007669"/>
    <property type="project" value="Ensembl"/>
</dbReference>
<feature type="disulfide bond" evidence="12">
    <location>
        <begin position="428"/>
        <end position="449"/>
    </location>
</feature>
<reference evidence="20" key="1">
    <citation type="submission" date="2018-12" db="EMBL/GenBank/DDBJ databases">
        <authorList>
            <person name="Yazar S."/>
        </authorList>
    </citation>
    <scope>NUCLEOTIDE SEQUENCE [LARGE SCALE GENOMIC DNA]</scope>
</reference>
<feature type="disulfide bond" evidence="12 14">
    <location>
        <begin position="67"/>
        <end position="84"/>
    </location>
</feature>
<feature type="active site" description="Charge relay system" evidence="11">
    <location>
        <position position="362"/>
    </location>
</feature>
<organism evidence="19 20">
    <name type="scientific">Vombatus ursinus</name>
    <name type="common">Common wombat</name>
    <dbReference type="NCBI Taxonomy" id="29139"/>
    <lineage>
        <taxon>Eukaryota</taxon>
        <taxon>Metazoa</taxon>
        <taxon>Chordata</taxon>
        <taxon>Craniata</taxon>
        <taxon>Vertebrata</taxon>
        <taxon>Euteleostomi</taxon>
        <taxon>Mammalia</taxon>
        <taxon>Metatheria</taxon>
        <taxon>Diprotodontia</taxon>
        <taxon>Vombatidae</taxon>
        <taxon>Vombatus</taxon>
    </lineage>
</organism>
<dbReference type="CDD" id="cd00190">
    <property type="entry name" value="Tryp_SPc"/>
    <property type="match status" value="1"/>
</dbReference>
<feature type="disulfide bond" evidence="12 14">
    <location>
        <begin position="8"/>
        <end position="35"/>
    </location>
</feature>
<feature type="binding site" evidence="13">
    <location>
        <position position="69"/>
    </location>
    <ligand>
        <name>Ca(2+)</name>
        <dbReference type="ChEBI" id="CHEBI:29108"/>
        <label>3</label>
    </ligand>
</feature>
<evidence type="ECO:0000256" key="15">
    <source>
        <dbReference type="PROSITE-ProRule" id="PRU00302"/>
    </source>
</evidence>
<evidence type="ECO:0000256" key="12">
    <source>
        <dbReference type="PIRSR" id="PIRSR001155-2"/>
    </source>
</evidence>
<dbReference type="InterPro" id="IPR000859">
    <property type="entry name" value="CUB_dom"/>
</dbReference>
<dbReference type="InterPro" id="IPR035914">
    <property type="entry name" value="Sperma_CUB_dom_sf"/>
</dbReference>
<dbReference type="InterPro" id="IPR033116">
    <property type="entry name" value="TRYPSIN_SER"/>
</dbReference>
<keyword evidence="10" id="KW-0379">Hydroxylation</keyword>
<evidence type="ECO:0000259" key="18">
    <source>
        <dbReference type="PROSITE" id="PS50923"/>
    </source>
</evidence>
<feature type="disulfide bond" evidence="12">
    <location>
        <begin position="192"/>
        <end position="236"/>
    </location>
</feature>
<dbReference type="FunFam" id="2.60.120.290:FF:000006">
    <property type="entry name" value="Mannan-binding lectin serine protease 1"/>
    <property type="match status" value="1"/>
</dbReference>
<dbReference type="FunFam" id="2.40.10.10:FF:000059">
    <property type="entry name" value="Complement C1s subcomponent"/>
    <property type="match status" value="1"/>
</dbReference>
<dbReference type="PRINTS" id="PR00722">
    <property type="entry name" value="CHYMOTRYPSIN"/>
</dbReference>
<dbReference type="InterPro" id="IPR009003">
    <property type="entry name" value="Peptidase_S1_PA"/>
</dbReference>
<evidence type="ECO:0000256" key="13">
    <source>
        <dbReference type="PIRSR" id="PIRSR001155-4"/>
    </source>
</evidence>
<dbReference type="InterPro" id="IPR024175">
    <property type="entry name" value="Pept_S1A_C1r/C1S/mannan-bd"/>
</dbReference>
<keyword evidence="2 15" id="KW-0768">Sushi</keyword>
<evidence type="ECO:0000313" key="19">
    <source>
        <dbReference type="Ensembl" id="ENSVURP00010002803.1"/>
    </source>
</evidence>
<dbReference type="PIRSF" id="PIRSF001155">
    <property type="entry name" value="C1r_C1s_MASP"/>
    <property type="match status" value="1"/>
</dbReference>
<dbReference type="SMART" id="SM00020">
    <property type="entry name" value="Tryp_SPc"/>
    <property type="match status" value="1"/>
</dbReference>
<dbReference type="Proteomes" id="UP000314987">
    <property type="component" value="Unassembled WGS sequence"/>
</dbReference>
<feature type="binding site" evidence="13">
    <location>
        <position position="108"/>
    </location>
    <ligand>
        <name>Ca(2+)</name>
        <dbReference type="ChEBI" id="CHEBI:29108"/>
        <label>3</label>
    </ligand>
</feature>
<dbReference type="GO" id="GO:0042802">
    <property type="term" value="F:identical protein binding"/>
    <property type="evidence" value="ECO:0007669"/>
    <property type="project" value="Ensembl"/>
</dbReference>
<dbReference type="FunFam" id="2.10.70.10:FF:000016">
    <property type="entry name" value="Mannan-binding lectin serine protease 1"/>
    <property type="match status" value="1"/>
</dbReference>
<reference evidence="19" key="2">
    <citation type="submission" date="2025-08" db="UniProtKB">
        <authorList>
            <consortium name="Ensembl"/>
        </authorList>
    </citation>
    <scope>IDENTIFICATION</scope>
</reference>
<feature type="disulfide bond" evidence="12">
    <location>
        <begin position="127"/>
        <end position="174"/>
    </location>
</feature>